<dbReference type="GO" id="GO:0010181">
    <property type="term" value="F:FMN binding"/>
    <property type="evidence" value="ECO:0007669"/>
    <property type="project" value="InterPro"/>
</dbReference>
<evidence type="ECO:0000313" key="3">
    <source>
        <dbReference type="EMBL" id="MQT04729.1"/>
    </source>
</evidence>
<dbReference type="EMBL" id="VCLA01000192">
    <property type="protein sequence ID" value="MQT04729.1"/>
    <property type="molecule type" value="Genomic_DNA"/>
</dbReference>
<dbReference type="OrthoDB" id="9792858at2"/>
<reference evidence="3 4" key="1">
    <citation type="submission" date="2019-05" db="EMBL/GenBank/DDBJ databases">
        <title>Comparative genomics and metabolomics analyses of clavulanic acid producing Streptomyces species provides insight into specialized metabolism and evolution of beta-lactam biosynthetic gene clusters.</title>
        <authorList>
            <person name="Moore M.A."/>
            <person name="Cruz-Morales P."/>
            <person name="Barona Gomez F."/>
            <person name="Kapil T."/>
        </authorList>
    </citation>
    <scope>NUCLEOTIDE SEQUENCE [LARGE SCALE GENOMIC DNA]</scope>
    <source>
        <strain evidence="3 4">NRRL 5741</strain>
    </source>
</reference>
<dbReference type="GO" id="GO:0042602">
    <property type="term" value="F:riboflavin reductase (NADPH) activity"/>
    <property type="evidence" value="ECO:0007669"/>
    <property type="project" value="TreeGrafter"/>
</dbReference>
<feature type="domain" description="Flavin reductase like" evidence="2">
    <location>
        <begin position="24"/>
        <end position="171"/>
    </location>
</feature>
<dbReference type="Proteomes" id="UP000419138">
    <property type="component" value="Unassembled WGS sequence"/>
</dbReference>
<evidence type="ECO:0000256" key="1">
    <source>
        <dbReference type="ARBA" id="ARBA00023002"/>
    </source>
</evidence>
<evidence type="ECO:0000313" key="4">
    <source>
        <dbReference type="Proteomes" id="UP000419138"/>
    </source>
</evidence>
<gene>
    <name evidence="3" type="ORF">FF041_32625</name>
</gene>
<dbReference type="GO" id="GO:0006208">
    <property type="term" value="P:pyrimidine nucleobase catabolic process"/>
    <property type="evidence" value="ECO:0007669"/>
    <property type="project" value="TreeGrafter"/>
</dbReference>
<dbReference type="InterPro" id="IPR002563">
    <property type="entry name" value="Flavin_Rdtase-like_dom"/>
</dbReference>
<accession>A0A646KQW9</accession>
<keyword evidence="1" id="KW-0560">Oxidoreductase</keyword>
<dbReference type="InterPro" id="IPR012349">
    <property type="entry name" value="Split_barrel_FMN-bd"/>
</dbReference>
<name>A0A646KQW9_STRJU</name>
<comment type="caution">
    <text evidence="3">The sequence shown here is derived from an EMBL/GenBank/DDBJ whole genome shotgun (WGS) entry which is preliminary data.</text>
</comment>
<dbReference type="PANTHER" id="PTHR30466">
    <property type="entry name" value="FLAVIN REDUCTASE"/>
    <property type="match status" value="1"/>
</dbReference>
<dbReference type="PANTHER" id="PTHR30466:SF1">
    <property type="entry name" value="FMN REDUCTASE (NADH) RUTF"/>
    <property type="match status" value="1"/>
</dbReference>
<keyword evidence="4" id="KW-1185">Reference proteome</keyword>
<dbReference type="SUPFAM" id="SSF50475">
    <property type="entry name" value="FMN-binding split barrel"/>
    <property type="match status" value="1"/>
</dbReference>
<dbReference type="RefSeq" id="WP_153526008.1">
    <property type="nucleotide sequence ID" value="NZ_JBEPDZ010000028.1"/>
</dbReference>
<protein>
    <submittedName>
        <fullName evidence="3">Flavin reductase family protein</fullName>
    </submittedName>
</protein>
<sequence length="182" mass="19254">MSPVTAPPAELVDLDDTKQLRGAFGAFPTGVTVVTVGGELPRGMTANSFTSVSLTPPLVLVCVNKDAVMHHRLNALDDFSVSVLGAGQETVARHFANRSRPVGAGQFDAVDWLPGRVADAPLINGAAVHLECAKWGVYDGGDHTIFLGKVLTAVHWPHREALLFSGGRFRHCAPDHGEGRAA</sequence>
<dbReference type="Gene3D" id="2.30.110.10">
    <property type="entry name" value="Electron Transport, Fmn-binding Protein, Chain A"/>
    <property type="match status" value="1"/>
</dbReference>
<proteinExistence type="predicted"/>
<evidence type="ECO:0000259" key="2">
    <source>
        <dbReference type="SMART" id="SM00903"/>
    </source>
</evidence>
<dbReference type="InterPro" id="IPR050268">
    <property type="entry name" value="NADH-dep_flavin_reductase"/>
</dbReference>
<organism evidence="3 4">
    <name type="scientific">Streptomyces jumonjinensis</name>
    <dbReference type="NCBI Taxonomy" id="1945"/>
    <lineage>
        <taxon>Bacteria</taxon>
        <taxon>Bacillati</taxon>
        <taxon>Actinomycetota</taxon>
        <taxon>Actinomycetes</taxon>
        <taxon>Kitasatosporales</taxon>
        <taxon>Streptomycetaceae</taxon>
        <taxon>Streptomyces</taxon>
    </lineage>
</organism>
<dbReference type="AlphaFoldDB" id="A0A646KQW9"/>
<dbReference type="Pfam" id="PF01613">
    <property type="entry name" value="Flavin_Reduct"/>
    <property type="match status" value="1"/>
</dbReference>
<dbReference type="SMART" id="SM00903">
    <property type="entry name" value="Flavin_Reduct"/>
    <property type="match status" value="1"/>
</dbReference>